<dbReference type="PANTHER" id="PTHR11614">
    <property type="entry name" value="PHOSPHOLIPASE-RELATED"/>
    <property type="match status" value="1"/>
</dbReference>
<reference evidence="2 3" key="1">
    <citation type="submission" date="2020-08" db="EMBL/GenBank/DDBJ databases">
        <title>Genome sequence of Phycicoccus endophyticus JCM 31784T.</title>
        <authorList>
            <person name="Hyun D.-W."/>
            <person name="Bae J.-W."/>
        </authorList>
    </citation>
    <scope>NUCLEOTIDE SEQUENCE [LARGE SCALE GENOMIC DNA]</scope>
    <source>
        <strain evidence="2 3">JCM 31784</strain>
    </source>
</reference>
<keyword evidence="2" id="KW-0378">Hydrolase</keyword>
<dbReference type="GO" id="GO:0016787">
    <property type="term" value="F:hydrolase activity"/>
    <property type="evidence" value="ECO:0007669"/>
    <property type="project" value="UniProtKB-KW"/>
</dbReference>
<dbReference type="InterPro" id="IPR022742">
    <property type="entry name" value="Hydrolase_4"/>
</dbReference>
<keyword evidence="3" id="KW-1185">Reference proteome</keyword>
<accession>A0A7G9R2M9</accession>
<evidence type="ECO:0000313" key="2">
    <source>
        <dbReference type="EMBL" id="QNN49854.1"/>
    </source>
</evidence>
<dbReference type="AlphaFoldDB" id="A0A7G9R2M9"/>
<dbReference type="SUPFAM" id="SSF53474">
    <property type="entry name" value="alpha/beta-Hydrolases"/>
    <property type="match status" value="1"/>
</dbReference>
<dbReference type="Proteomes" id="UP000515976">
    <property type="component" value="Chromosome"/>
</dbReference>
<dbReference type="Gene3D" id="3.40.50.1820">
    <property type="entry name" value="alpha/beta hydrolase"/>
    <property type="match status" value="1"/>
</dbReference>
<dbReference type="Pfam" id="PF12146">
    <property type="entry name" value="Hydrolase_4"/>
    <property type="match status" value="1"/>
</dbReference>
<sequence length="308" mass="32552">MESSTTTVTAQDGTRMFTRCWLPDGAPTGVVVVVHGMAEHSGRYARLAEALVAGGYAVYAADLRGHGRTATEETLGHFADADGWASTVADLRAVTATAAAEHPEAPLFLLGHSMGSELSRAYVIEDSSGLAGLVLSGTVGNPGPAGRVGRGIAAAEARLRGGRHRSALLDRLVFGQYNAAFRPARTDFDWLSREESEVDAYVADPLCGTTSTSRFFVDLLGGVAGVNDPERVARVRADLPVLLVGGAEDPAGHGGRGPREVGQQYRNAGLTDVTCTIYPQARHELFNETNRDEVTADVLAWLDAHLPS</sequence>
<name>A0A7G9R2M9_9MICO</name>
<dbReference type="RefSeq" id="WP_166104522.1">
    <property type="nucleotide sequence ID" value="NZ_BMMY01000004.1"/>
</dbReference>
<dbReference type="EMBL" id="CP060712">
    <property type="protein sequence ID" value="QNN49854.1"/>
    <property type="molecule type" value="Genomic_DNA"/>
</dbReference>
<feature type="domain" description="Serine aminopeptidase S33" evidence="1">
    <location>
        <begin position="26"/>
        <end position="290"/>
    </location>
</feature>
<evidence type="ECO:0000259" key="1">
    <source>
        <dbReference type="Pfam" id="PF12146"/>
    </source>
</evidence>
<evidence type="ECO:0000313" key="3">
    <source>
        <dbReference type="Proteomes" id="UP000515976"/>
    </source>
</evidence>
<dbReference type="KEGG" id="pei:H9L10_01825"/>
<dbReference type="InterPro" id="IPR029058">
    <property type="entry name" value="AB_hydrolase_fold"/>
</dbReference>
<organism evidence="2 3">
    <name type="scientific">Phycicoccus endophyticus</name>
    <dbReference type="NCBI Taxonomy" id="1690220"/>
    <lineage>
        <taxon>Bacteria</taxon>
        <taxon>Bacillati</taxon>
        <taxon>Actinomycetota</taxon>
        <taxon>Actinomycetes</taxon>
        <taxon>Micrococcales</taxon>
        <taxon>Intrasporangiaceae</taxon>
        <taxon>Phycicoccus</taxon>
    </lineage>
</organism>
<proteinExistence type="predicted"/>
<protein>
    <submittedName>
        <fullName evidence="2">Alpha/beta hydrolase</fullName>
    </submittedName>
</protein>
<gene>
    <name evidence="2" type="ORF">H9L10_01825</name>
</gene>
<dbReference type="InterPro" id="IPR051044">
    <property type="entry name" value="MAG_DAG_Lipase"/>
</dbReference>